<dbReference type="InterPro" id="IPR000582">
    <property type="entry name" value="Acyl-CoA-binding_protein"/>
</dbReference>
<evidence type="ECO:0000256" key="4">
    <source>
        <dbReference type="ARBA" id="ARBA00022824"/>
    </source>
</evidence>
<keyword evidence="4" id="KW-0256">Endoplasmic reticulum</keyword>
<dbReference type="InterPro" id="IPR035984">
    <property type="entry name" value="Acyl-CoA-binding_sf"/>
</dbReference>
<evidence type="ECO:0000256" key="3">
    <source>
        <dbReference type="ARBA" id="ARBA00022448"/>
    </source>
</evidence>
<dbReference type="GO" id="GO:0005794">
    <property type="term" value="C:Golgi apparatus"/>
    <property type="evidence" value="ECO:0007669"/>
    <property type="project" value="UniProtKB-SubCell"/>
</dbReference>
<keyword evidence="6" id="KW-0446">Lipid-binding</keyword>
<dbReference type="Ensembl" id="ENSSMRT00000032236.1">
    <property type="protein sequence ID" value="ENSSMRP00000027606.1"/>
    <property type="gene ID" value="ENSSMRG00000021287.1"/>
</dbReference>
<comment type="subcellular location">
    <subcellularLocation>
        <location evidence="1">Endoplasmic reticulum</location>
    </subcellularLocation>
    <subcellularLocation>
        <location evidence="2">Golgi apparatus</location>
    </subcellularLocation>
</comment>
<evidence type="ECO:0000256" key="6">
    <source>
        <dbReference type="ARBA" id="ARBA00023121"/>
    </source>
</evidence>
<accession>A0A8D0KMW5</accession>
<evidence type="ECO:0000256" key="1">
    <source>
        <dbReference type="ARBA" id="ARBA00004240"/>
    </source>
</evidence>
<sequence>MTIGPFDKAAEEVKQLKSQSTDQEMVDIYSHYKQATVDDTNTECPGMLDFKGKPKWDAWNVLKGKSKEDAVEAYIAKVEELEQKYGMQ</sequence>
<name>A0A8D0KMW5_SALMN</name>
<evidence type="ECO:0000256" key="7">
    <source>
        <dbReference type="ARBA" id="ARBA00039735"/>
    </source>
</evidence>
<dbReference type="SUPFAM" id="SSF47027">
    <property type="entry name" value="Acyl-CoA binding protein"/>
    <property type="match status" value="1"/>
</dbReference>
<dbReference type="GeneTree" id="ENSGT00940000154846"/>
<proteinExistence type="predicted"/>
<dbReference type="Proteomes" id="UP000694421">
    <property type="component" value="Unplaced"/>
</dbReference>
<keyword evidence="5" id="KW-0333">Golgi apparatus</keyword>
<keyword evidence="3" id="KW-0813">Transport</keyword>
<dbReference type="OMA" id="GAVNTEC"/>
<dbReference type="GO" id="GO:0000062">
    <property type="term" value="F:fatty-acyl-CoA binding"/>
    <property type="evidence" value="ECO:0007669"/>
    <property type="project" value="InterPro"/>
</dbReference>
<dbReference type="PANTHER" id="PTHR23310:SF54">
    <property type="entry name" value="ACYL-COA-BINDING PROTEIN"/>
    <property type="match status" value="1"/>
</dbReference>
<evidence type="ECO:0000256" key="2">
    <source>
        <dbReference type="ARBA" id="ARBA00004555"/>
    </source>
</evidence>
<evidence type="ECO:0000313" key="9">
    <source>
        <dbReference type="Ensembl" id="ENSSMRP00000027606.1"/>
    </source>
</evidence>
<evidence type="ECO:0000313" key="10">
    <source>
        <dbReference type="Proteomes" id="UP000694421"/>
    </source>
</evidence>
<dbReference type="PRINTS" id="PR00689">
    <property type="entry name" value="ACOABINDINGP"/>
</dbReference>
<dbReference type="PANTHER" id="PTHR23310">
    <property type="entry name" value="ACYL-COA-BINDING PROTEIN, ACBP"/>
    <property type="match status" value="1"/>
</dbReference>
<evidence type="ECO:0000256" key="5">
    <source>
        <dbReference type="ARBA" id="ARBA00023034"/>
    </source>
</evidence>
<dbReference type="GO" id="GO:0006631">
    <property type="term" value="P:fatty acid metabolic process"/>
    <property type="evidence" value="ECO:0007669"/>
    <property type="project" value="TreeGrafter"/>
</dbReference>
<protein>
    <recommendedName>
        <fullName evidence="7">Acyl-CoA-binding protein</fullName>
    </recommendedName>
</protein>
<dbReference type="Gene3D" id="1.20.80.10">
    <property type="match status" value="1"/>
</dbReference>
<feature type="domain" description="ACB" evidence="8">
    <location>
        <begin position="1"/>
        <end position="87"/>
    </location>
</feature>
<dbReference type="InterPro" id="IPR014352">
    <property type="entry name" value="FERM/acyl-CoA-bd_prot_sf"/>
</dbReference>
<dbReference type="GO" id="GO:0005783">
    <property type="term" value="C:endoplasmic reticulum"/>
    <property type="evidence" value="ECO:0007669"/>
    <property type="project" value="UniProtKB-SubCell"/>
</dbReference>
<dbReference type="Pfam" id="PF00887">
    <property type="entry name" value="ACBP"/>
    <property type="match status" value="1"/>
</dbReference>
<keyword evidence="10" id="KW-1185">Reference proteome</keyword>
<reference evidence="9" key="1">
    <citation type="submission" date="2025-08" db="UniProtKB">
        <authorList>
            <consortium name="Ensembl"/>
        </authorList>
    </citation>
    <scope>IDENTIFICATION</scope>
</reference>
<evidence type="ECO:0000259" key="8">
    <source>
        <dbReference type="PROSITE" id="PS51228"/>
    </source>
</evidence>
<organism evidence="9 10">
    <name type="scientific">Salvator merianae</name>
    <name type="common">Argentine black and white tegu</name>
    <name type="synonym">Tupinambis merianae</name>
    <dbReference type="NCBI Taxonomy" id="96440"/>
    <lineage>
        <taxon>Eukaryota</taxon>
        <taxon>Metazoa</taxon>
        <taxon>Chordata</taxon>
        <taxon>Craniata</taxon>
        <taxon>Vertebrata</taxon>
        <taxon>Euteleostomi</taxon>
        <taxon>Lepidosauria</taxon>
        <taxon>Squamata</taxon>
        <taxon>Bifurcata</taxon>
        <taxon>Unidentata</taxon>
        <taxon>Episquamata</taxon>
        <taxon>Laterata</taxon>
        <taxon>Teiioidea</taxon>
        <taxon>Teiidae</taxon>
        <taxon>Salvator</taxon>
    </lineage>
</organism>
<reference evidence="9" key="2">
    <citation type="submission" date="2025-09" db="UniProtKB">
        <authorList>
            <consortium name="Ensembl"/>
        </authorList>
    </citation>
    <scope>IDENTIFICATION</scope>
</reference>
<dbReference type="PROSITE" id="PS51228">
    <property type="entry name" value="ACB_2"/>
    <property type="match status" value="1"/>
</dbReference>
<dbReference type="AlphaFoldDB" id="A0A8D0KMW5"/>